<reference evidence="1" key="2">
    <citation type="journal article" date="2015" name="Data Brief">
        <title>Shoot transcriptome of the giant reed, Arundo donax.</title>
        <authorList>
            <person name="Barrero R.A."/>
            <person name="Guerrero F.D."/>
            <person name="Moolhuijzen P."/>
            <person name="Goolsby J.A."/>
            <person name="Tidwell J."/>
            <person name="Bellgard S.E."/>
            <person name="Bellgard M.I."/>
        </authorList>
    </citation>
    <scope>NUCLEOTIDE SEQUENCE</scope>
    <source>
        <tissue evidence="1">Shoot tissue taken approximately 20 cm above the soil surface</tissue>
    </source>
</reference>
<evidence type="ECO:0000313" key="1">
    <source>
        <dbReference type="EMBL" id="JAD50023.1"/>
    </source>
</evidence>
<dbReference type="AlphaFoldDB" id="A0A0A9AJJ5"/>
<sequence>MLIARFKSPQDLSWVYS</sequence>
<name>A0A0A9AJJ5_ARUDO</name>
<protein>
    <submittedName>
        <fullName evidence="1">Uncharacterized protein</fullName>
    </submittedName>
</protein>
<reference evidence="1" key="1">
    <citation type="submission" date="2014-09" db="EMBL/GenBank/DDBJ databases">
        <authorList>
            <person name="Magalhaes I.L.F."/>
            <person name="Oliveira U."/>
            <person name="Santos F.R."/>
            <person name="Vidigal T.H.D.A."/>
            <person name="Brescovit A.D."/>
            <person name="Santos A.J."/>
        </authorList>
    </citation>
    <scope>NUCLEOTIDE SEQUENCE</scope>
    <source>
        <tissue evidence="1">Shoot tissue taken approximately 20 cm above the soil surface</tissue>
    </source>
</reference>
<dbReference type="EMBL" id="GBRH01247872">
    <property type="protein sequence ID" value="JAD50023.1"/>
    <property type="molecule type" value="Transcribed_RNA"/>
</dbReference>
<accession>A0A0A9AJJ5</accession>
<organism evidence="1">
    <name type="scientific">Arundo donax</name>
    <name type="common">Giant reed</name>
    <name type="synonym">Donax arundinaceus</name>
    <dbReference type="NCBI Taxonomy" id="35708"/>
    <lineage>
        <taxon>Eukaryota</taxon>
        <taxon>Viridiplantae</taxon>
        <taxon>Streptophyta</taxon>
        <taxon>Embryophyta</taxon>
        <taxon>Tracheophyta</taxon>
        <taxon>Spermatophyta</taxon>
        <taxon>Magnoliopsida</taxon>
        <taxon>Liliopsida</taxon>
        <taxon>Poales</taxon>
        <taxon>Poaceae</taxon>
        <taxon>PACMAD clade</taxon>
        <taxon>Arundinoideae</taxon>
        <taxon>Arundineae</taxon>
        <taxon>Arundo</taxon>
    </lineage>
</organism>
<proteinExistence type="predicted"/>